<feature type="region of interest" description="Disordered" evidence="1">
    <location>
        <begin position="169"/>
        <end position="230"/>
    </location>
</feature>
<dbReference type="EMBL" id="CAMXCT020001868">
    <property type="protein sequence ID" value="CAL1147110.1"/>
    <property type="molecule type" value="Genomic_DNA"/>
</dbReference>
<protein>
    <submittedName>
        <fullName evidence="4">Uncharacterized protein FLJ43738</fullName>
    </submittedName>
</protein>
<evidence type="ECO:0000256" key="1">
    <source>
        <dbReference type="SAM" id="MobiDB-lite"/>
    </source>
</evidence>
<reference evidence="2" key="1">
    <citation type="submission" date="2022-10" db="EMBL/GenBank/DDBJ databases">
        <authorList>
            <person name="Chen Y."/>
            <person name="Dougan E. K."/>
            <person name="Chan C."/>
            <person name="Rhodes N."/>
            <person name="Thang M."/>
        </authorList>
    </citation>
    <scope>NUCLEOTIDE SEQUENCE</scope>
</reference>
<dbReference type="Proteomes" id="UP001152797">
    <property type="component" value="Unassembled WGS sequence"/>
</dbReference>
<feature type="compositionally biased region" description="Basic and acidic residues" evidence="1">
    <location>
        <begin position="555"/>
        <end position="597"/>
    </location>
</feature>
<feature type="compositionally biased region" description="Basic and acidic residues" evidence="1">
    <location>
        <begin position="619"/>
        <end position="630"/>
    </location>
</feature>
<feature type="region of interest" description="Disordered" evidence="1">
    <location>
        <begin position="459"/>
        <end position="652"/>
    </location>
</feature>
<evidence type="ECO:0000313" key="2">
    <source>
        <dbReference type="EMBL" id="CAI3993735.1"/>
    </source>
</evidence>
<dbReference type="EMBL" id="CAMXCT030001868">
    <property type="protein sequence ID" value="CAL4781047.1"/>
    <property type="molecule type" value="Genomic_DNA"/>
</dbReference>
<dbReference type="AlphaFoldDB" id="A0A9P1CLG5"/>
<comment type="caution">
    <text evidence="2">The sequence shown here is derived from an EMBL/GenBank/DDBJ whole genome shotgun (WGS) entry which is preliminary data.</text>
</comment>
<gene>
    <name evidence="2" type="ORF">C1SCF055_LOCUS20452</name>
</gene>
<keyword evidence="5" id="KW-1185">Reference proteome</keyword>
<sequence length="652" mass="73820">MELDIGQARAIATVKLDDEQKKLDLDILTGFIVMDRRARIIVVECLRDGKALSRLREVLPEENTNKLKVLFNPELGFSKRLYVDFNLVLKQVKLRQSLDGLTQRPDLCLPSKCDAAVSHGLNQLMDMKRAERIHVLKLMNSFPSAVCIEDIETQYGDFVNERELHGGCMDDAKSAHSKGSRMTGRTGASARPRSERSGRSAKSGSGQGSFQNEAVEAEDMEGSHDDEGSIVEEVKVRNAKIVMKPKLESVNPFYERVLECRKFETPDMMRQNKKAVKDLSQNMKAVASPRRVGPKKEVDRTFLEPGMEVHIYSGQAKNSAELQKRILREKMQDEGQLWTYSAERNSGCFPLLEKEVPLDRMLRQEVPQEDNRKPFKYPSPREAADYRRMPNQVSDSRKEDLQAPWVENQLHPELELKAIERELVSRWPGPAGLRAVAENLVVGAAREVRALRSLSAGLGRAQGEPRAGTPAASAAGEAGAGGSRASAGLAPKSAPKPVTPPAADEGSHEDSYTYETDPEEEEAAVEDKRKPLVRAPAENRGGSRRDTAEQPPLKRTKEEKRSEERPREEKRESRREEEEGRRSRDREPERRSEEREDKKKKKSKKKHKRAGRKHKRLGRLAEDPYKEIHRGLPSQYLDQRPSLPDSRERKQR</sequence>
<dbReference type="OrthoDB" id="188352at2759"/>
<proteinExistence type="predicted"/>
<dbReference type="PANTHER" id="PTHR33667:SF7">
    <property type="entry name" value="RIKEN CDNA 1810020O05 GENE"/>
    <property type="match status" value="1"/>
</dbReference>
<organism evidence="2">
    <name type="scientific">Cladocopium goreaui</name>
    <dbReference type="NCBI Taxonomy" id="2562237"/>
    <lineage>
        <taxon>Eukaryota</taxon>
        <taxon>Sar</taxon>
        <taxon>Alveolata</taxon>
        <taxon>Dinophyceae</taxon>
        <taxon>Suessiales</taxon>
        <taxon>Symbiodiniaceae</taxon>
        <taxon>Cladocopium</taxon>
    </lineage>
</organism>
<feature type="compositionally biased region" description="Low complexity" evidence="1">
    <location>
        <begin position="467"/>
        <end position="490"/>
    </location>
</feature>
<dbReference type="EMBL" id="CAMXCT010001868">
    <property type="protein sequence ID" value="CAI3993735.1"/>
    <property type="molecule type" value="Genomic_DNA"/>
</dbReference>
<name>A0A9P1CLG5_9DINO</name>
<evidence type="ECO:0000313" key="3">
    <source>
        <dbReference type="EMBL" id="CAL1147110.1"/>
    </source>
</evidence>
<reference evidence="3" key="2">
    <citation type="submission" date="2024-04" db="EMBL/GenBank/DDBJ databases">
        <authorList>
            <person name="Chen Y."/>
            <person name="Shah S."/>
            <person name="Dougan E. K."/>
            <person name="Thang M."/>
            <person name="Chan C."/>
        </authorList>
    </citation>
    <scope>NUCLEOTIDE SEQUENCE [LARGE SCALE GENOMIC DNA]</scope>
</reference>
<feature type="compositionally biased region" description="Polar residues" evidence="1">
    <location>
        <begin position="200"/>
        <end position="212"/>
    </location>
</feature>
<feature type="compositionally biased region" description="Basic residues" evidence="1">
    <location>
        <begin position="598"/>
        <end position="618"/>
    </location>
</feature>
<dbReference type="PANTHER" id="PTHR33667">
    <property type="entry name" value="SI:DKEY-57N24.6"/>
    <property type="match status" value="1"/>
</dbReference>
<feature type="compositionally biased region" description="Basic and acidic residues" evidence="1">
    <location>
        <begin position="221"/>
        <end position="230"/>
    </location>
</feature>
<evidence type="ECO:0000313" key="4">
    <source>
        <dbReference type="EMBL" id="CAL4781047.1"/>
    </source>
</evidence>
<accession>A0A9P1CLG5</accession>
<evidence type="ECO:0000313" key="5">
    <source>
        <dbReference type="Proteomes" id="UP001152797"/>
    </source>
</evidence>